<feature type="region of interest" description="Disordered" evidence="6">
    <location>
        <begin position="1"/>
        <end position="22"/>
    </location>
</feature>
<dbReference type="GeneID" id="93878582"/>
<dbReference type="CDD" id="cd00207">
    <property type="entry name" value="fer2"/>
    <property type="match status" value="1"/>
</dbReference>
<keyword evidence="1" id="KW-0001">2Fe-2S</keyword>
<dbReference type="Pfam" id="PF00111">
    <property type="entry name" value="Fer2"/>
    <property type="match status" value="1"/>
</dbReference>
<dbReference type="PANTHER" id="PTHR45331">
    <property type="entry name" value="OXIDOREDUCTASE, IRON-SULPHUR BINDING SUBUNIT-RELATED-RELATED"/>
    <property type="match status" value="1"/>
</dbReference>
<dbReference type="FunFam" id="3.10.20.30:FF:000020">
    <property type="entry name" value="Xanthine dehydrogenase iron-sulfur subunit"/>
    <property type="match status" value="1"/>
</dbReference>
<dbReference type="InterPro" id="IPR036010">
    <property type="entry name" value="2Fe-2S_ferredoxin-like_sf"/>
</dbReference>
<dbReference type="GO" id="GO:0016903">
    <property type="term" value="F:oxidoreductase activity, acting on the aldehyde or oxo group of donors"/>
    <property type="evidence" value="ECO:0007669"/>
    <property type="project" value="TreeGrafter"/>
</dbReference>
<dbReference type="InterPro" id="IPR012675">
    <property type="entry name" value="Beta-grasp_dom_sf"/>
</dbReference>
<dbReference type="Gene3D" id="3.10.20.30">
    <property type="match status" value="1"/>
</dbReference>
<dbReference type="InterPro" id="IPR001041">
    <property type="entry name" value="2Fe-2S_ferredoxin-type"/>
</dbReference>
<dbReference type="AlphaFoldDB" id="A0A2P5Z0Q3"/>
<dbReference type="RefSeq" id="WP_010343487.1">
    <property type="nucleotide sequence ID" value="NZ_CP132343.1"/>
</dbReference>
<evidence type="ECO:0000256" key="1">
    <source>
        <dbReference type="ARBA" id="ARBA00022714"/>
    </source>
</evidence>
<keyword evidence="4" id="KW-0408">Iron</keyword>
<reference evidence="8 9" key="1">
    <citation type="submission" date="2016-08" db="EMBL/GenBank/DDBJ databases">
        <authorList>
            <person name="Seilhamer J.J."/>
        </authorList>
    </citation>
    <scope>NUCLEOTIDE SEQUENCE [LARGE SCALE GENOMIC DNA]</scope>
    <source>
        <strain evidence="8 9">CFBP4641</strain>
    </source>
</reference>
<evidence type="ECO:0000259" key="7">
    <source>
        <dbReference type="PROSITE" id="PS51085"/>
    </source>
</evidence>
<dbReference type="PROSITE" id="PS00197">
    <property type="entry name" value="2FE2S_FER_1"/>
    <property type="match status" value="1"/>
</dbReference>
<dbReference type="PROSITE" id="PS51085">
    <property type="entry name" value="2FE2S_FER_2"/>
    <property type="match status" value="1"/>
</dbReference>
<accession>A0A2P5Z0Q3</accession>
<gene>
    <name evidence="8" type="ORF">XsacCFBP4641_16660</name>
</gene>
<dbReference type="InterPro" id="IPR006058">
    <property type="entry name" value="2Fe2S_fd_BS"/>
</dbReference>
<evidence type="ECO:0000313" key="9">
    <source>
        <dbReference type="Proteomes" id="UP000247346"/>
    </source>
</evidence>
<dbReference type="OrthoDB" id="9775084at2"/>
<dbReference type="InterPro" id="IPR052914">
    <property type="entry name" value="Aldehyde_Oxdr_Iron-Sulfur"/>
</dbReference>
<evidence type="ECO:0000313" key="8">
    <source>
        <dbReference type="EMBL" id="PPU80933.1"/>
    </source>
</evidence>
<dbReference type="InterPro" id="IPR002888">
    <property type="entry name" value="2Fe-2S-bd"/>
</dbReference>
<keyword evidence="3" id="KW-0560">Oxidoreductase</keyword>
<comment type="caution">
    <text evidence="8">The sequence shown here is derived from an EMBL/GenBank/DDBJ whole genome shotgun (WGS) entry which is preliminary data.</text>
</comment>
<evidence type="ECO:0000256" key="2">
    <source>
        <dbReference type="ARBA" id="ARBA00022723"/>
    </source>
</evidence>
<keyword evidence="5" id="KW-0411">Iron-sulfur</keyword>
<evidence type="ECO:0000256" key="6">
    <source>
        <dbReference type="SAM" id="MobiDB-lite"/>
    </source>
</evidence>
<feature type="domain" description="2Fe-2S ferredoxin-type" evidence="7">
    <location>
        <begin position="81"/>
        <end position="157"/>
    </location>
</feature>
<evidence type="ECO:0000256" key="3">
    <source>
        <dbReference type="ARBA" id="ARBA00023002"/>
    </source>
</evidence>
<evidence type="ECO:0000256" key="4">
    <source>
        <dbReference type="ARBA" id="ARBA00023004"/>
    </source>
</evidence>
<organism evidence="8 9">
    <name type="scientific">Xanthomonas sacchari</name>
    <dbReference type="NCBI Taxonomy" id="56458"/>
    <lineage>
        <taxon>Bacteria</taxon>
        <taxon>Pseudomonadati</taxon>
        <taxon>Pseudomonadota</taxon>
        <taxon>Gammaproteobacteria</taxon>
        <taxon>Lysobacterales</taxon>
        <taxon>Lysobacteraceae</taxon>
        <taxon>Xanthomonas</taxon>
    </lineage>
</organism>
<dbReference type="GO" id="GO:0051537">
    <property type="term" value="F:2 iron, 2 sulfur cluster binding"/>
    <property type="evidence" value="ECO:0007669"/>
    <property type="project" value="UniProtKB-KW"/>
</dbReference>
<evidence type="ECO:0000256" key="5">
    <source>
        <dbReference type="ARBA" id="ARBA00023014"/>
    </source>
</evidence>
<dbReference type="EMBL" id="MDEK01000016">
    <property type="protein sequence ID" value="PPU80933.1"/>
    <property type="molecule type" value="Genomic_DNA"/>
</dbReference>
<dbReference type="PROSITE" id="PS51318">
    <property type="entry name" value="TAT"/>
    <property type="match status" value="1"/>
</dbReference>
<dbReference type="InterPro" id="IPR036884">
    <property type="entry name" value="2Fe-2S-bd_dom_sf"/>
</dbReference>
<proteinExistence type="predicted"/>
<dbReference type="SUPFAM" id="SSF54292">
    <property type="entry name" value="2Fe-2S ferredoxin-like"/>
    <property type="match status" value="1"/>
</dbReference>
<dbReference type="Pfam" id="PF01799">
    <property type="entry name" value="Fer2_2"/>
    <property type="match status" value="1"/>
</dbReference>
<dbReference type="SUPFAM" id="SSF47741">
    <property type="entry name" value="CO dehydrogenase ISP C-domain like"/>
    <property type="match status" value="1"/>
</dbReference>
<sequence length="277" mass="29207">MQHDPHHSEAASGAADSARDTPLSADEAALARRLGINGLSRREFLALLSAAGLSSAGGQILFSEAAFAAPVAKAAPPQNALPVVLEVNGQRHALQLDPRTTLLDALREHLALTGTKKGCDHGQCGACTVIVDGERRLSCLTLAAQAEDTQITTIEGLADGERLHPMQAAFVQHDGFQCGYCTPGQICSAVALLNEIKRGDASHVSTDVSRPVTELSDAEVRERMSGNICRCGAYPKIVAAIQDVHSGGAPRPLSWRYVDQSELTALKMAKEVADDAV</sequence>
<dbReference type="Gene3D" id="1.10.150.120">
    <property type="entry name" value="[2Fe-2S]-binding domain"/>
    <property type="match status" value="1"/>
</dbReference>
<name>A0A2P5Z0Q3_9XANT</name>
<dbReference type="Proteomes" id="UP000247346">
    <property type="component" value="Unassembled WGS sequence"/>
</dbReference>
<dbReference type="InterPro" id="IPR006311">
    <property type="entry name" value="TAT_signal"/>
</dbReference>
<protein>
    <submittedName>
        <fullName evidence="8">Aldehyde oxidoreductase</fullName>
    </submittedName>
</protein>
<dbReference type="GO" id="GO:0046872">
    <property type="term" value="F:metal ion binding"/>
    <property type="evidence" value="ECO:0007669"/>
    <property type="project" value="UniProtKB-KW"/>
</dbReference>
<keyword evidence="2" id="KW-0479">Metal-binding</keyword>